<dbReference type="PANTHER" id="PTHR23501">
    <property type="entry name" value="MAJOR FACILITATOR SUPERFAMILY"/>
    <property type="match status" value="1"/>
</dbReference>
<sequence>MLPIQQILSDIQSQQLKNGQVATIDLKLSISRQYIPPRVEGNSTVSSTNVRQTERTANRPIPTFPLAEVEAATRKTERRTTLHRIANFSPVFSHHLRLLAILISIGIFSLCLGLESTMFPVVAPKISNEFGSLRYIGWYGSANLLASSVMEPIFSYVLTVSSRSARWLDVLRMIFLLTGWLTSGFSHSPTVMIVGRIISGFGVAGAPCGTLRASNPLLKSMASRKLTSRSSFATALIYGLSQTGGLFFAGTLADRSRWRWCFYVLSGLIVIPTLAIAMINILTSEPLPNHISGSDSSPSHDPSERRPRNRTPTSNSSASMGQPDGPLADLNLSSAGDGRRERRPRNRSPSVNYSFSMSQLDEPRSIQPDRLASDSQHEQSQDERSQHERIPRYGLSDWDEDETANSHPVRRPRSPFPKVVRYIGCAALYLTAGVLFLLAINWGIFGDRRHIEYRAVISISVFAILTIGLIVVLYLWGPDPKRHFRNASRSQARLLFLWESFVPGLSVGMSFRPLLYNLPIWLQALRASSATTASAYFMPTVVLYSAGFFIRPVYTLMRKTYFRRVRENHNSDTADTRRKLHFDFSQIFSLVSLVVMATGAGLLSTLQPTSYFDKIIGYQVLFGLGSGLIRSNSALFRASEYYGGAIAIGLGQLFFQNYHLNDTLAQVVLAKEDFNSNGHPKSIHPLLQIYNTALTRTFIISVVASALGAYASFWAFIKWGVSRDSFDPDTELVELPGPRRDVRSPSD</sequence>
<dbReference type="GO" id="GO:0005886">
    <property type="term" value="C:plasma membrane"/>
    <property type="evidence" value="ECO:0007669"/>
    <property type="project" value="TreeGrafter"/>
</dbReference>
<organism evidence="7 8">
    <name type="scientific">Clohesyomyces aquaticus</name>
    <dbReference type="NCBI Taxonomy" id="1231657"/>
    <lineage>
        <taxon>Eukaryota</taxon>
        <taxon>Fungi</taxon>
        <taxon>Dikarya</taxon>
        <taxon>Ascomycota</taxon>
        <taxon>Pezizomycotina</taxon>
        <taxon>Dothideomycetes</taxon>
        <taxon>Pleosporomycetidae</taxon>
        <taxon>Pleosporales</taxon>
        <taxon>Lindgomycetaceae</taxon>
        <taxon>Clohesyomyces</taxon>
    </lineage>
</organism>
<feature type="transmembrane region" description="Helical" evidence="6">
    <location>
        <begin position="170"/>
        <end position="187"/>
    </location>
</feature>
<dbReference type="Gene3D" id="1.20.1250.20">
    <property type="entry name" value="MFS general substrate transporter like domains"/>
    <property type="match status" value="1"/>
</dbReference>
<dbReference type="PANTHER" id="PTHR23501:SF198">
    <property type="entry name" value="AZOLE RESISTANCE PROTEIN 1-RELATED"/>
    <property type="match status" value="1"/>
</dbReference>
<dbReference type="OrthoDB" id="10021397at2759"/>
<feature type="compositionally biased region" description="Basic and acidic residues" evidence="5">
    <location>
        <begin position="371"/>
        <end position="391"/>
    </location>
</feature>
<feature type="transmembrane region" description="Helical" evidence="6">
    <location>
        <begin position="611"/>
        <end position="629"/>
    </location>
</feature>
<dbReference type="AlphaFoldDB" id="A0A1Y2A9B8"/>
<feature type="transmembrane region" description="Helical" evidence="6">
    <location>
        <begin position="587"/>
        <end position="605"/>
    </location>
</feature>
<evidence type="ECO:0000256" key="4">
    <source>
        <dbReference type="ARBA" id="ARBA00023136"/>
    </source>
</evidence>
<dbReference type="GO" id="GO:0022857">
    <property type="term" value="F:transmembrane transporter activity"/>
    <property type="evidence" value="ECO:0007669"/>
    <property type="project" value="InterPro"/>
</dbReference>
<evidence type="ECO:0000256" key="3">
    <source>
        <dbReference type="ARBA" id="ARBA00022989"/>
    </source>
</evidence>
<dbReference type="SUPFAM" id="SSF103473">
    <property type="entry name" value="MFS general substrate transporter"/>
    <property type="match status" value="1"/>
</dbReference>
<feature type="region of interest" description="Disordered" evidence="5">
    <location>
        <begin position="290"/>
        <end position="411"/>
    </location>
</feature>
<evidence type="ECO:0000256" key="1">
    <source>
        <dbReference type="ARBA" id="ARBA00004141"/>
    </source>
</evidence>
<evidence type="ECO:0000256" key="6">
    <source>
        <dbReference type="SAM" id="Phobius"/>
    </source>
</evidence>
<feature type="transmembrane region" description="Helical" evidence="6">
    <location>
        <begin position="535"/>
        <end position="554"/>
    </location>
</feature>
<feature type="transmembrane region" description="Helical" evidence="6">
    <location>
        <begin position="262"/>
        <end position="282"/>
    </location>
</feature>
<name>A0A1Y2A9B8_9PLEO</name>
<gene>
    <name evidence="7" type="ORF">BCR34DRAFT_206528</name>
</gene>
<accession>A0A1Y2A9B8</accession>
<protein>
    <recommendedName>
        <fullName evidence="9">Major facilitator superfamily domain-containing protein</fullName>
    </recommendedName>
</protein>
<dbReference type="Proteomes" id="UP000193144">
    <property type="component" value="Unassembled WGS sequence"/>
</dbReference>
<evidence type="ECO:0000256" key="2">
    <source>
        <dbReference type="ARBA" id="ARBA00022692"/>
    </source>
</evidence>
<feature type="transmembrane region" description="Helical" evidence="6">
    <location>
        <begin position="456"/>
        <end position="476"/>
    </location>
</feature>
<feature type="transmembrane region" description="Helical" evidence="6">
    <location>
        <begin position="698"/>
        <end position="717"/>
    </location>
</feature>
<evidence type="ECO:0008006" key="9">
    <source>
        <dbReference type="Google" id="ProtNLM"/>
    </source>
</evidence>
<evidence type="ECO:0000256" key="5">
    <source>
        <dbReference type="SAM" id="MobiDB-lite"/>
    </source>
</evidence>
<keyword evidence="3 6" id="KW-1133">Transmembrane helix</keyword>
<evidence type="ECO:0000313" key="7">
    <source>
        <dbReference type="EMBL" id="ORY19123.1"/>
    </source>
</evidence>
<keyword evidence="4 6" id="KW-0472">Membrane</keyword>
<reference evidence="7 8" key="1">
    <citation type="submission" date="2016-07" db="EMBL/GenBank/DDBJ databases">
        <title>Pervasive Adenine N6-methylation of Active Genes in Fungi.</title>
        <authorList>
            <consortium name="DOE Joint Genome Institute"/>
            <person name="Mondo S.J."/>
            <person name="Dannebaum R.O."/>
            <person name="Kuo R.C."/>
            <person name="Labutti K."/>
            <person name="Haridas S."/>
            <person name="Kuo A."/>
            <person name="Salamov A."/>
            <person name="Ahrendt S.R."/>
            <person name="Lipzen A."/>
            <person name="Sullivan W."/>
            <person name="Andreopoulos W.B."/>
            <person name="Clum A."/>
            <person name="Lindquist E."/>
            <person name="Daum C."/>
            <person name="Ramamoorthy G.K."/>
            <person name="Gryganskyi A."/>
            <person name="Culley D."/>
            <person name="Magnuson J.K."/>
            <person name="James T.Y."/>
            <person name="O'Malley M.A."/>
            <person name="Stajich J.E."/>
            <person name="Spatafora J.W."/>
            <person name="Visel A."/>
            <person name="Grigoriev I.V."/>
        </authorList>
    </citation>
    <scope>NUCLEOTIDE SEQUENCE [LARGE SCALE GENOMIC DNA]</scope>
    <source>
        <strain evidence="7 8">CBS 115471</strain>
    </source>
</reference>
<comment type="caution">
    <text evidence="7">The sequence shown here is derived from an EMBL/GenBank/DDBJ whole genome shotgun (WGS) entry which is preliminary data.</text>
</comment>
<feature type="compositionally biased region" description="Polar residues" evidence="5">
    <location>
        <begin position="310"/>
        <end position="320"/>
    </location>
</feature>
<dbReference type="InterPro" id="IPR036259">
    <property type="entry name" value="MFS_trans_sf"/>
</dbReference>
<keyword evidence="2 6" id="KW-0812">Transmembrane</keyword>
<evidence type="ECO:0000313" key="8">
    <source>
        <dbReference type="Proteomes" id="UP000193144"/>
    </source>
</evidence>
<keyword evidence="8" id="KW-1185">Reference proteome</keyword>
<feature type="transmembrane region" description="Helical" evidence="6">
    <location>
        <begin position="98"/>
        <end position="123"/>
    </location>
</feature>
<feature type="transmembrane region" description="Helical" evidence="6">
    <location>
        <begin position="232"/>
        <end position="250"/>
    </location>
</feature>
<feature type="transmembrane region" description="Helical" evidence="6">
    <location>
        <begin position="496"/>
        <end position="515"/>
    </location>
</feature>
<dbReference type="Pfam" id="PF07690">
    <property type="entry name" value="MFS_1"/>
    <property type="match status" value="1"/>
</dbReference>
<dbReference type="InterPro" id="IPR011701">
    <property type="entry name" value="MFS"/>
</dbReference>
<comment type="subcellular location">
    <subcellularLocation>
        <location evidence="1">Membrane</location>
        <topology evidence="1">Multi-pass membrane protein</topology>
    </subcellularLocation>
</comment>
<proteinExistence type="predicted"/>
<dbReference type="EMBL" id="MCFA01000003">
    <property type="protein sequence ID" value="ORY19123.1"/>
    <property type="molecule type" value="Genomic_DNA"/>
</dbReference>
<feature type="transmembrane region" description="Helical" evidence="6">
    <location>
        <begin position="419"/>
        <end position="444"/>
    </location>
</feature>
<feature type="transmembrane region" description="Helical" evidence="6">
    <location>
        <begin position="135"/>
        <end position="158"/>
    </location>
</feature>